<reference evidence="1 2" key="1">
    <citation type="submission" date="2008-10" db="EMBL/GenBank/DDBJ databases">
        <title>Draft genome sequence of Providencia alcalifaciens (DSM 30120).</title>
        <authorList>
            <person name="Sudarsanam P."/>
            <person name="Ley R."/>
            <person name="Guruge J."/>
            <person name="Turnbaugh P.J."/>
            <person name="Mahowald M."/>
            <person name="Liep D."/>
            <person name="Gordon J."/>
        </authorList>
    </citation>
    <scope>NUCLEOTIDE SEQUENCE [LARGE SCALE GENOMIC DNA]</scope>
    <source>
        <strain evidence="1 2">DSM 30120</strain>
    </source>
</reference>
<evidence type="ECO:0000313" key="2">
    <source>
        <dbReference type="Proteomes" id="UP000003729"/>
    </source>
</evidence>
<reference evidence="1 2" key="2">
    <citation type="submission" date="2008-10" db="EMBL/GenBank/DDBJ databases">
        <authorList>
            <person name="Fulton L."/>
            <person name="Clifton S."/>
            <person name="Fulton B."/>
            <person name="Xu J."/>
            <person name="Minx P."/>
            <person name="Pepin K.H."/>
            <person name="Johnson M."/>
            <person name="Bhonagiri V."/>
            <person name="Nash W.E."/>
            <person name="Mardis E.R."/>
            <person name="Wilson R.K."/>
        </authorList>
    </citation>
    <scope>NUCLEOTIDE SEQUENCE [LARGE SCALE GENOMIC DNA]</scope>
    <source>
        <strain evidence="1 2">DSM 30120</strain>
    </source>
</reference>
<evidence type="ECO:0000313" key="1">
    <source>
        <dbReference type="EMBL" id="EEB45676.1"/>
    </source>
</evidence>
<proteinExistence type="predicted"/>
<protein>
    <submittedName>
        <fullName evidence="1">Uncharacterized protein</fullName>
    </submittedName>
</protein>
<organism evidence="1 2">
    <name type="scientific">Providencia alcalifaciens DSM 30120</name>
    <dbReference type="NCBI Taxonomy" id="520999"/>
    <lineage>
        <taxon>Bacteria</taxon>
        <taxon>Pseudomonadati</taxon>
        <taxon>Pseudomonadota</taxon>
        <taxon>Gammaproteobacteria</taxon>
        <taxon>Enterobacterales</taxon>
        <taxon>Morganellaceae</taxon>
        <taxon>Providencia</taxon>
    </lineage>
</organism>
<accession>B6XFB7</accession>
<name>B6XFB7_9GAMM</name>
<gene>
    <name evidence="1" type="ORF">PROVALCAL_02049</name>
</gene>
<dbReference type="Proteomes" id="UP000003729">
    <property type="component" value="Unassembled WGS sequence"/>
</dbReference>
<sequence>MFFTYLNYFLPWLKYNPMGHLNAKLSNRPNKFKAKKRFLAPIKNRHHSIMHGAGLILAGSR</sequence>
<dbReference type="AlphaFoldDB" id="B6XFB7"/>
<comment type="caution">
    <text evidence="1">The sequence shown here is derived from an EMBL/GenBank/DDBJ whole genome shotgun (WGS) entry which is preliminary data.</text>
</comment>
<dbReference type="EMBL" id="ABXW01000047">
    <property type="protein sequence ID" value="EEB45676.1"/>
    <property type="molecule type" value="Genomic_DNA"/>
</dbReference>